<dbReference type="InterPro" id="IPR035952">
    <property type="entry name" value="Rhomboid-like_sf"/>
</dbReference>
<evidence type="ECO:0000259" key="8">
    <source>
        <dbReference type="Pfam" id="PF01694"/>
    </source>
</evidence>
<accession>A0AAV1S4E8</accession>
<keyword evidence="3 7" id="KW-0812">Transmembrane</keyword>
<feature type="domain" description="Peptidase S54 rhomboid" evidence="8">
    <location>
        <begin position="3"/>
        <end position="102"/>
    </location>
</feature>
<name>A0AAV1S4E8_9ROSI</name>
<feature type="region of interest" description="Disordered" evidence="6">
    <location>
        <begin position="354"/>
        <end position="375"/>
    </location>
</feature>
<dbReference type="EMBL" id="CAWUPB010001161">
    <property type="protein sequence ID" value="CAK7344423.1"/>
    <property type="molecule type" value="Genomic_DNA"/>
</dbReference>
<dbReference type="GO" id="GO:0016020">
    <property type="term" value="C:membrane"/>
    <property type="evidence" value="ECO:0007669"/>
    <property type="project" value="UniProtKB-SubCell"/>
</dbReference>
<feature type="transmembrane region" description="Helical" evidence="7">
    <location>
        <begin position="203"/>
        <end position="226"/>
    </location>
</feature>
<comment type="caution">
    <text evidence="9">The sequence shown here is derived from an EMBL/GenBank/DDBJ whole genome shotgun (WGS) entry which is preliminary data.</text>
</comment>
<dbReference type="Pfam" id="PF01694">
    <property type="entry name" value="Rhomboid"/>
    <property type="match status" value="1"/>
</dbReference>
<keyword evidence="10" id="KW-1185">Reference proteome</keyword>
<feature type="compositionally biased region" description="Polar residues" evidence="6">
    <location>
        <begin position="364"/>
        <end position="375"/>
    </location>
</feature>
<evidence type="ECO:0000256" key="3">
    <source>
        <dbReference type="ARBA" id="ARBA00022692"/>
    </source>
</evidence>
<dbReference type="Proteomes" id="UP001314170">
    <property type="component" value="Unassembled WGS sequence"/>
</dbReference>
<dbReference type="Pfam" id="PF05512">
    <property type="entry name" value="AWPM-19"/>
    <property type="match status" value="1"/>
</dbReference>
<feature type="transmembrane region" description="Helical" evidence="7">
    <location>
        <begin position="277"/>
        <end position="298"/>
    </location>
</feature>
<gene>
    <name evidence="9" type="ORF">DCAF_LOCUS17784</name>
</gene>
<feature type="transmembrane region" description="Helical" evidence="7">
    <location>
        <begin position="30"/>
        <end position="49"/>
    </location>
</feature>
<comment type="subcellular location">
    <subcellularLocation>
        <location evidence="1">Membrane</location>
        <topology evidence="1">Multi-pass membrane protein</topology>
    </subcellularLocation>
</comment>
<reference evidence="9 10" key="1">
    <citation type="submission" date="2024-01" db="EMBL/GenBank/DDBJ databases">
        <authorList>
            <person name="Waweru B."/>
        </authorList>
    </citation>
    <scope>NUCLEOTIDE SEQUENCE [LARGE SCALE GENOMIC DNA]</scope>
</reference>
<dbReference type="PANTHER" id="PTHR33294">
    <property type="entry name" value="AWPM-19-LIKE FAMILY PROTEIN"/>
    <property type="match status" value="1"/>
</dbReference>
<feature type="transmembrane region" description="Helical" evidence="7">
    <location>
        <begin position="318"/>
        <end position="339"/>
    </location>
</feature>
<dbReference type="GO" id="GO:0004252">
    <property type="term" value="F:serine-type endopeptidase activity"/>
    <property type="evidence" value="ECO:0007669"/>
    <property type="project" value="InterPro"/>
</dbReference>
<dbReference type="InterPro" id="IPR008390">
    <property type="entry name" value="AWPM-19"/>
</dbReference>
<dbReference type="InterPro" id="IPR022764">
    <property type="entry name" value="Peptidase_S54_rhomboid_dom"/>
</dbReference>
<protein>
    <recommendedName>
        <fullName evidence="8">Peptidase S54 rhomboid domain-containing protein</fullName>
    </recommendedName>
</protein>
<dbReference type="Gene3D" id="1.20.1540.10">
    <property type="entry name" value="Rhomboid-like"/>
    <property type="match status" value="1"/>
</dbReference>
<evidence type="ECO:0000256" key="2">
    <source>
        <dbReference type="ARBA" id="ARBA00009045"/>
    </source>
</evidence>
<evidence type="ECO:0000313" key="9">
    <source>
        <dbReference type="EMBL" id="CAK7344423.1"/>
    </source>
</evidence>
<evidence type="ECO:0000256" key="7">
    <source>
        <dbReference type="SAM" id="Phobius"/>
    </source>
</evidence>
<feature type="transmembrane region" description="Helical" evidence="7">
    <location>
        <begin position="55"/>
        <end position="72"/>
    </location>
</feature>
<sequence length="375" mass="40423">MQHSGAFHVALGCWSLLTFGPEVCRGYGSFTFFLIYILGGISGNLASFLHTPEPTVGGTGPVFSIIGAWLIYQNQNKDVISKDAFDRMFQKAVITTAVSFILSHFGPIDDCYRDLRKIEEKHYGQNNKDKLVFLHSPTSVVKLFLLVTSCRTHLGAVLTGIVYGFFTCATLQLDDASSRSGQDEGISLIKRHADPFGRDSKDLIGPLLAVNLVVHLIVLGLAGWSVDKYIDGEQNHPHLGGNPATGFMLICALMGGVIGASSMLVGLVHLRAWRNDSLASASALAVTSWAITALAFGFECKQIILGGHRGKRLKTLEAMIIVSLLSQFLYVVVLHAGVYKSRYGPDYRSCGSDSAGDIPVGNDPQASITPTGTLT</sequence>
<comment type="similarity">
    <text evidence="2">Belongs to the peptidase S54 family.</text>
</comment>
<evidence type="ECO:0000256" key="6">
    <source>
        <dbReference type="SAM" id="MobiDB-lite"/>
    </source>
</evidence>
<keyword evidence="4 7" id="KW-1133">Transmembrane helix</keyword>
<feature type="transmembrane region" description="Helical" evidence="7">
    <location>
        <begin position="246"/>
        <end position="270"/>
    </location>
</feature>
<evidence type="ECO:0000256" key="4">
    <source>
        <dbReference type="ARBA" id="ARBA00022989"/>
    </source>
</evidence>
<evidence type="ECO:0000313" key="10">
    <source>
        <dbReference type="Proteomes" id="UP001314170"/>
    </source>
</evidence>
<evidence type="ECO:0000256" key="1">
    <source>
        <dbReference type="ARBA" id="ARBA00004141"/>
    </source>
</evidence>
<organism evidence="9 10">
    <name type="scientific">Dovyalis caffra</name>
    <dbReference type="NCBI Taxonomy" id="77055"/>
    <lineage>
        <taxon>Eukaryota</taxon>
        <taxon>Viridiplantae</taxon>
        <taxon>Streptophyta</taxon>
        <taxon>Embryophyta</taxon>
        <taxon>Tracheophyta</taxon>
        <taxon>Spermatophyta</taxon>
        <taxon>Magnoliopsida</taxon>
        <taxon>eudicotyledons</taxon>
        <taxon>Gunneridae</taxon>
        <taxon>Pentapetalae</taxon>
        <taxon>rosids</taxon>
        <taxon>fabids</taxon>
        <taxon>Malpighiales</taxon>
        <taxon>Salicaceae</taxon>
        <taxon>Flacourtieae</taxon>
        <taxon>Dovyalis</taxon>
    </lineage>
</organism>
<keyword evidence="5 7" id="KW-0472">Membrane</keyword>
<dbReference type="PANTHER" id="PTHR33294:SF8">
    <property type="entry name" value="OS02G0731500 PROTEIN"/>
    <property type="match status" value="1"/>
</dbReference>
<dbReference type="AlphaFoldDB" id="A0AAV1S4E8"/>
<evidence type="ECO:0000256" key="5">
    <source>
        <dbReference type="ARBA" id="ARBA00023136"/>
    </source>
</evidence>
<dbReference type="SUPFAM" id="SSF144091">
    <property type="entry name" value="Rhomboid-like"/>
    <property type="match status" value="1"/>
</dbReference>
<proteinExistence type="inferred from homology"/>